<keyword evidence="4" id="KW-1185">Reference proteome</keyword>
<dbReference type="GO" id="GO:0005634">
    <property type="term" value="C:nucleus"/>
    <property type="evidence" value="ECO:0007669"/>
    <property type="project" value="TreeGrafter"/>
</dbReference>
<dbReference type="RefSeq" id="XP_012767988.1">
    <property type="nucleotide sequence ID" value="XM_012912534.1"/>
</dbReference>
<feature type="region of interest" description="Disordered" evidence="2">
    <location>
        <begin position="1"/>
        <end position="37"/>
    </location>
</feature>
<evidence type="ECO:0000256" key="1">
    <source>
        <dbReference type="ARBA" id="ARBA00006781"/>
    </source>
</evidence>
<dbReference type="PANTHER" id="PTHR13261">
    <property type="entry name" value="BRCA2 AND CDKN1A INTERACTING PROTEIN"/>
    <property type="match status" value="1"/>
</dbReference>
<organism evidence="3 4">
    <name type="scientific">Babesia bigemina</name>
    <dbReference type="NCBI Taxonomy" id="5866"/>
    <lineage>
        <taxon>Eukaryota</taxon>
        <taxon>Sar</taxon>
        <taxon>Alveolata</taxon>
        <taxon>Apicomplexa</taxon>
        <taxon>Aconoidasida</taxon>
        <taxon>Piroplasmida</taxon>
        <taxon>Babesiidae</taxon>
        <taxon>Babesia</taxon>
    </lineage>
</organism>
<dbReference type="GeneID" id="24564343"/>
<evidence type="ECO:0000313" key="3">
    <source>
        <dbReference type="EMBL" id="CDR95802.1"/>
    </source>
</evidence>
<feature type="compositionally biased region" description="Acidic residues" evidence="2">
    <location>
        <begin position="22"/>
        <end position="31"/>
    </location>
</feature>
<dbReference type="KEGG" id="bbig:BBBOND_0209550"/>
<reference evidence="4" key="1">
    <citation type="submission" date="2014-06" db="EMBL/GenBank/DDBJ databases">
        <authorList>
            <person name="Aslett M."/>
            <person name="De Silva N."/>
        </authorList>
    </citation>
    <scope>NUCLEOTIDE SEQUENCE [LARGE SCALE GENOMIC DNA]</scope>
    <source>
        <strain evidence="4">Bond</strain>
    </source>
</reference>
<dbReference type="OMA" id="NFTHILG"/>
<dbReference type="Proteomes" id="UP000033188">
    <property type="component" value="Chromosome 2"/>
</dbReference>
<accession>A0A061D766</accession>
<comment type="similarity">
    <text evidence="1">Belongs to the BCP1 family.</text>
</comment>
<dbReference type="InterPro" id="IPR025602">
    <property type="entry name" value="BCP1_family"/>
</dbReference>
<protein>
    <submittedName>
        <fullName evidence="3">Protein BCCIP homolog</fullName>
    </submittedName>
</protein>
<sequence length="288" mass="32576">MANNKADSPERASKKHKPDHDDSGEDSDSSLEADFLFNDPAPEDSDGILAIIQGYLKKVQWEPPKDAMDSTYGILAHLIANQPNLGTLVKTGDDEDEQAFVMAVLSLLNLRMYKQLETLQDAIIALTKQHGSQQDLEAMTKILGSERNQIGLLVNERLGNIPTQLIGSLHQCLYDDLNWSLENADDEEERKFYKFTHLISISRVFTDNAKDFQAKHMVYVKPEERFYCEEATVKFMWTTGESNKVDFYEDGDESKPSKTRVVPEAMMFICVPIGKFKGVVRKIAETFA</sequence>
<dbReference type="EMBL" id="LK391708">
    <property type="protein sequence ID" value="CDR95802.1"/>
    <property type="molecule type" value="Genomic_DNA"/>
</dbReference>
<dbReference type="OrthoDB" id="27543at2759"/>
<evidence type="ECO:0000313" key="4">
    <source>
        <dbReference type="Proteomes" id="UP000033188"/>
    </source>
</evidence>
<dbReference type="STRING" id="5866.A0A061D766"/>
<dbReference type="Pfam" id="PF13862">
    <property type="entry name" value="BCCIP"/>
    <property type="match status" value="1"/>
</dbReference>
<dbReference type="AlphaFoldDB" id="A0A061D766"/>
<evidence type="ECO:0000256" key="2">
    <source>
        <dbReference type="SAM" id="MobiDB-lite"/>
    </source>
</evidence>
<name>A0A061D766_BABBI</name>
<proteinExistence type="inferred from homology"/>
<dbReference type="PANTHER" id="PTHR13261:SF0">
    <property type="entry name" value="BRCA2 AND CDKN1A-INTERACTING PROTEIN"/>
    <property type="match status" value="1"/>
</dbReference>
<gene>
    <name evidence="3" type="ORF">BBBOND_0209550</name>
</gene>
<dbReference type="VEuPathDB" id="PiroplasmaDB:BBBOND_0209550"/>